<keyword evidence="3" id="KW-1185">Reference proteome</keyword>
<sequence>AEVDDVPESPTVESSQLEESTESTKSTDTQPSDTPEHHTPTPILRRSSRPHVPNRRYMDYMLMTDGGEPEDFEEACQTTDASKWELAMK</sequence>
<evidence type="ECO:0000256" key="1">
    <source>
        <dbReference type="SAM" id="MobiDB-lite"/>
    </source>
</evidence>
<reference evidence="2 3" key="1">
    <citation type="journal article" date="2018" name="Front. Plant Sci.">
        <title>Red Clover (Trifolium pratense) and Zigzag Clover (T. medium) - A Picture of Genomic Similarities and Differences.</title>
        <authorList>
            <person name="Dluhosova J."/>
            <person name="Istvanek J."/>
            <person name="Nedelnik J."/>
            <person name="Repkova J."/>
        </authorList>
    </citation>
    <scope>NUCLEOTIDE SEQUENCE [LARGE SCALE GENOMIC DNA]</scope>
    <source>
        <strain evidence="3">cv. 10/8</strain>
        <tissue evidence="2">Leaf</tissue>
    </source>
</reference>
<evidence type="ECO:0000313" key="3">
    <source>
        <dbReference type="Proteomes" id="UP000265520"/>
    </source>
</evidence>
<organism evidence="2 3">
    <name type="scientific">Trifolium medium</name>
    <dbReference type="NCBI Taxonomy" id="97028"/>
    <lineage>
        <taxon>Eukaryota</taxon>
        <taxon>Viridiplantae</taxon>
        <taxon>Streptophyta</taxon>
        <taxon>Embryophyta</taxon>
        <taxon>Tracheophyta</taxon>
        <taxon>Spermatophyta</taxon>
        <taxon>Magnoliopsida</taxon>
        <taxon>eudicotyledons</taxon>
        <taxon>Gunneridae</taxon>
        <taxon>Pentapetalae</taxon>
        <taxon>rosids</taxon>
        <taxon>fabids</taxon>
        <taxon>Fabales</taxon>
        <taxon>Fabaceae</taxon>
        <taxon>Papilionoideae</taxon>
        <taxon>50 kb inversion clade</taxon>
        <taxon>NPAAA clade</taxon>
        <taxon>Hologalegina</taxon>
        <taxon>IRL clade</taxon>
        <taxon>Trifolieae</taxon>
        <taxon>Trifolium</taxon>
    </lineage>
</organism>
<dbReference type="Proteomes" id="UP000265520">
    <property type="component" value="Unassembled WGS sequence"/>
</dbReference>
<proteinExistence type="predicted"/>
<feature type="compositionally biased region" description="Low complexity" evidence="1">
    <location>
        <begin position="11"/>
        <end position="29"/>
    </location>
</feature>
<evidence type="ECO:0000313" key="2">
    <source>
        <dbReference type="EMBL" id="MCI60697.1"/>
    </source>
</evidence>
<protein>
    <submittedName>
        <fullName evidence="2">Uncharacterized protein</fullName>
    </submittedName>
</protein>
<feature type="non-terminal residue" evidence="2">
    <location>
        <position position="89"/>
    </location>
</feature>
<accession>A0A392TJT5</accession>
<feature type="non-terminal residue" evidence="2">
    <location>
        <position position="1"/>
    </location>
</feature>
<name>A0A392TJT5_9FABA</name>
<feature type="region of interest" description="Disordered" evidence="1">
    <location>
        <begin position="1"/>
        <end position="55"/>
    </location>
</feature>
<comment type="caution">
    <text evidence="2">The sequence shown here is derived from an EMBL/GenBank/DDBJ whole genome shotgun (WGS) entry which is preliminary data.</text>
</comment>
<dbReference type="EMBL" id="LXQA010586439">
    <property type="protein sequence ID" value="MCI60697.1"/>
    <property type="molecule type" value="Genomic_DNA"/>
</dbReference>
<dbReference type="AlphaFoldDB" id="A0A392TJT5"/>